<dbReference type="InterPro" id="IPR029466">
    <property type="entry name" value="NAM-associated_C"/>
</dbReference>
<feature type="compositionally biased region" description="Polar residues" evidence="2">
    <location>
        <begin position="24"/>
        <end position="48"/>
    </location>
</feature>
<feature type="domain" description="No apical meristem-associated C-terminal" evidence="3">
    <location>
        <begin position="133"/>
        <end position="319"/>
    </location>
</feature>
<name>A0A4U6W3H2_SETVI</name>
<organism evidence="4 5">
    <name type="scientific">Setaria viridis</name>
    <name type="common">Green bristlegrass</name>
    <name type="synonym">Setaria italica subsp. viridis</name>
    <dbReference type="NCBI Taxonomy" id="4556"/>
    <lineage>
        <taxon>Eukaryota</taxon>
        <taxon>Viridiplantae</taxon>
        <taxon>Streptophyta</taxon>
        <taxon>Embryophyta</taxon>
        <taxon>Tracheophyta</taxon>
        <taxon>Spermatophyta</taxon>
        <taxon>Magnoliopsida</taxon>
        <taxon>Liliopsida</taxon>
        <taxon>Poales</taxon>
        <taxon>Poaceae</taxon>
        <taxon>PACMAD clade</taxon>
        <taxon>Panicoideae</taxon>
        <taxon>Panicodae</taxon>
        <taxon>Paniceae</taxon>
        <taxon>Cenchrinae</taxon>
        <taxon>Setaria</taxon>
    </lineage>
</organism>
<protein>
    <recommendedName>
        <fullName evidence="3">No apical meristem-associated C-terminal domain-containing protein</fullName>
    </recommendedName>
</protein>
<feature type="compositionally biased region" description="Basic and acidic residues" evidence="2">
    <location>
        <begin position="182"/>
        <end position="193"/>
    </location>
</feature>
<feature type="region of interest" description="Disordered" evidence="2">
    <location>
        <begin position="24"/>
        <end position="58"/>
    </location>
</feature>
<feature type="region of interest" description="Disordered" evidence="2">
    <location>
        <begin position="146"/>
        <end position="198"/>
    </location>
</feature>
<dbReference type="EMBL" id="CM016553">
    <property type="protein sequence ID" value="TKW32017.1"/>
    <property type="molecule type" value="Genomic_DNA"/>
</dbReference>
<proteinExistence type="predicted"/>
<gene>
    <name evidence="4" type="ORF">SEVIR_2G143200v2</name>
</gene>
<evidence type="ECO:0000313" key="5">
    <source>
        <dbReference type="Proteomes" id="UP000298652"/>
    </source>
</evidence>
<evidence type="ECO:0000256" key="2">
    <source>
        <dbReference type="SAM" id="MobiDB-lite"/>
    </source>
</evidence>
<dbReference type="AlphaFoldDB" id="A0A4U6W3H2"/>
<evidence type="ECO:0000313" key="4">
    <source>
        <dbReference type="EMBL" id="TKW32017.1"/>
    </source>
</evidence>
<sequence length="328" mass="37249">MEGEGYYTNMMNETEDNGPMALSSFSSPPAMQQAPSMGNNTATATIRPNQKRSKNFSEEEDKLLVSSWLNVIIDPVRGANQTRGAFWKRVSNFFHSNKESPSKHSQKCVNKFCACLIQIEGSKQSGVTVHDKNLLRTQPKWHDRMTELSGQKNSHKKQKTTGDSSLGTEPMVNGNIVNRVGGENETHESDVGKRPMGNKKAKEFLRRGGGDACTEALDHLWEKKKEADAEKELKKEERYKQSYELEKEKLHLEQVRVANDQVRIQNDQVRLANEAKALEIKEKELNVKRMLEEERIMTINISGMPGDQQQYYKTLHSEIMARHGISLA</sequence>
<reference evidence="4" key="1">
    <citation type="submission" date="2019-03" db="EMBL/GenBank/DDBJ databases">
        <title>WGS assembly of Setaria viridis.</title>
        <authorList>
            <person name="Huang P."/>
            <person name="Jenkins J."/>
            <person name="Grimwood J."/>
            <person name="Barry K."/>
            <person name="Healey A."/>
            <person name="Mamidi S."/>
            <person name="Sreedasyam A."/>
            <person name="Shu S."/>
            <person name="Feldman M."/>
            <person name="Wu J."/>
            <person name="Yu Y."/>
            <person name="Chen C."/>
            <person name="Johnson J."/>
            <person name="Rokhsar D."/>
            <person name="Baxter I."/>
            <person name="Schmutz J."/>
            <person name="Brutnell T."/>
            <person name="Kellogg E."/>
        </authorList>
    </citation>
    <scope>NUCLEOTIDE SEQUENCE [LARGE SCALE GENOMIC DNA]</scope>
</reference>
<dbReference type="PANTHER" id="PTHR45125:SF51">
    <property type="entry name" value="F21J9.4-RELATED"/>
    <property type="match status" value="1"/>
</dbReference>
<dbReference type="Gramene" id="TKW32017">
    <property type="protein sequence ID" value="TKW32017"/>
    <property type="gene ID" value="SEVIR_2G143200v2"/>
</dbReference>
<evidence type="ECO:0000259" key="3">
    <source>
        <dbReference type="Pfam" id="PF14303"/>
    </source>
</evidence>
<feature type="coiled-coil region" evidence="1">
    <location>
        <begin position="226"/>
        <end position="293"/>
    </location>
</feature>
<accession>A0A4U6W3H2</accession>
<keyword evidence="5" id="KW-1185">Reference proteome</keyword>
<keyword evidence="1" id="KW-0175">Coiled coil</keyword>
<dbReference type="Proteomes" id="UP000298652">
    <property type="component" value="Chromosome 2"/>
</dbReference>
<dbReference type="PANTHER" id="PTHR45125">
    <property type="entry name" value="F21J9.4-RELATED"/>
    <property type="match status" value="1"/>
</dbReference>
<dbReference type="OMA" id="HPRYALM"/>
<dbReference type="Pfam" id="PF14303">
    <property type="entry name" value="NAM-associated"/>
    <property type="match status" value="1"/>
</dbReference>
<evidence type="ECO:0000256" key="1">
    <source>
        <dbReference type="SAM" id="Coils"/>
    </source>
</evidence>